<dbReference type="InterPro" id="IPR050889">
    <property type="entry name" value="Dendritic_Spine_Reg/Scaffold"/>
</dbReference>
<reference evidence="5 6" key="1">
    <citation type="submission" date="2019-06" db="EMBL/GenBank/DDBJ databases">
        <title>Draft genome sequence of the filamentous fungus Phialemoniopsis curvata isolated from diesel fuel.</title>
        <authorList>
            <person name="Varaljay V.A."/>
            <person name="Lyon W.J."/>
            <person name="Crouch A.L."/>
            <person name="Drake C.E."/>
            <person name="Hollomon J.M."/>
            <person name="Nadeau L.J."/>
            <person name="Nunn H.S."/>
            <person name="Stevenson B.S."/>
            <person name="Bojanowski C.L."/>
            <person name="Crookes-Goodson W.J."/>
        </authorList>
    </citation>
    <scope>NUCLEOTIDE SEQUENCE [LARGE SCALE GENOMIC DNA]</scope>
    <source>
        <strain evidence="5 6">D216</strain>
    </source>
</reference>
<dbReference type="PANTHER" id="PTHR24166">
    <property type="entry name" value="ROLLING PEBBLES, ISOFORM B"/>
    <property type="match status" value="1"/>
</dbReference>
<dbReference type="RefSeq" id="XP_030999764.1">
    <property type="nucleotide sequence ID" value="XM_031134650.1"/>
</dbReference>
<feature type="repeat" description="ANK" evidence="3">
    <location>
        <begin position="335"/>
        <end position="368"/>
    </location>
</feature>
<organism evidence="5 6">
    <name type="scientific">Thyridium curvatum</name>
    <dbReference type="NCBI Taxonomy" id="1093900"/>
    <lineage>
        <taxon>Eukaryota</taxon>
        <taxon>Fungi</taxon>
        <taxon>Dikarya</taxon>
        <taxon>Ascomycota</taxon>
        <taxon>Pezizomycotina</taxon>
        <taxon>Sordariomycetes</taxon>
        <taxon>Sordariomycetidae</taxon>
        <taxon>Thyridiales</taxon>
        <taxon>Thyridiaceae</taxon>
        <taxon>Thyridium</taxon>
    </lineage>
</organism>
<dbReference type="InterPro" id="IPR036770">
    <property type="entry name" value="Ankyrin_rpt-contain_sf"/>
</dbReference>
<dbReference type="STRING" id="1093900.A0A507BF02"/>
<feature type="repeat" description="ANK" evidence="3">
    <location>
        <begin position="208"/>
        <end position="240"/>
    </location>
</feature>
<feature type="repeat" description="ANK" evidence="3">
    <location>
        <begin position="507"/>
        <end position="539"/>
    </location>
</feature>
<dbReference type="OrthoDB" id="823504at2759"/>
<feature type="coiled-coil region" evidence="4">
    <location>
        <begin position="599"/>
        <end position="636"/>
    </location>
</feature>
<keyword evidence="4" id="KW-0175">Coiled coil</keyword>
<name>A0A507BF02_9PEZI</name>
<protein>
    <submittedName>
        <fullName evidence="5">Uncharacterized protein</fullName>
    </submittedName>
</protein>
<dbReference type="Gene3D" id="1.25.40.20">
    <property type="entry name" value="Ankyrin repeat-containing domain"/>
    <property type="match status" value="2"/>
</dbReference>
<keyword evidence="2 3" id="KW-0040">ANK repeat</keyword>
<proteinExistence type="predicted"/>
<dbReference type="InterPro" id="IPR002110">
    <property type="entry name" value="Ankyrin_rpt"/>
</dbReference>
<dbReference type="EMBL" id="SKBQ01000122">
    <property type="protein sequence ID" value="TPX18053.1"/>
    <property type="molecule type" value="Genomic_DNA"/>
</dbReference>
<comment type="caution">
    <text evidence="5">The sequence shown here is derived from an EMBL/GenBank/DDBJ whole genome shotgun (WGS) entry which is preliminary data.</text>
</comment>
<dbReference type="SUPFAM" id="SSF48403">
    <property type="entry name" value="Ankyrin repeat"/>
    <property type="match status" value="2"/>
</dbReference>
<evidence type="ECO:0000256" key="4">
    <source>
        <dbReference type="SAM" id="Coils"/>
    </source>
</evidence>
<dbReference type="GeneID" id="41979319"/>
<feature type="repeat" description="ANK" evidence="3">
    <location>
        <begin position="427"/>
        <end position="460"/>
    </location>
</feature>
<dbReference type="Proteomes" id="UP000319257">
    <property type="component" value="Unassembled WGS sequence"/>
</dbReference>
<evidence type="ECO:0000256" key="2">
    <source>
        <dbReference type="ARBA" id="ARBA00023043"/>
    </source>
</evidence>
<dbReference type="AlphaFoldDB" id="A0A507BF02"/>
<dbReference type="SMART" id="SM00248">
    <property type="entry name" value="ANK"/>
    <property type="match status" value="9"/>
</dbReference>
<accession>A0A507BF02</accession>
<dbReference type="InParanoid" id="A0A507BF02"/>
<sequence length="661" mass="73947">MARALARNAPNSPPYFDFGDMQESISFSWQKNTLEGSLIDAIWSEDIDKCRELLDANPVLVNRMLRHYAMEIKNTIPGIDLESFDPEKDVPLTLVLKLPRYKEPDRDKRYLSGSCLALAKMLVDRGASFDKADRRLHLDPHMVLVGACRDYDNPEALQLLVRAGADVDCRDLDDDQLYTLLQLAADRGADKTVKFLLDNGWSTDETGESDTLLHKAARRGRLQVVKLLLDRGAKSDLEAATEGQLVDGTPLEVACGGWRFDEAKRQIFVPREELGDVIKLLIGAGAKVTKTAVERAAMSGLGADVLQLLVQHGGDIQQLTSFRTEQANDHYLGGDDVTLIHLAALKDPQPLSIEALLEMGSNVDARDSHGRQPLHWATLRQVFHPKKENGYLKEDVSTWASPKLDSMREAVKVLLQHKADPDCQDAFGRTPLHYAALAKAPAELLEPLLRHGARLTTADLDGRTPLHLLAQPIFVRPRPEEGERQDTELLFTLLEQFEYNIDQKDKTGDTPLHVAAAGATCWAVSLFLRLGADPNVKGTRGWTALHRASVPPPPQHDEPFDYGPRAQQQQTEGDKMAARMKALLLGAGADQKARDNGGLTAADIEVKVAERLRKKAEEAERAYEEDMEQSRRTDREVAKILKSWRRETRWERERYSGDIYY</sequence>
<dbReference type="PANTHER" id="PTHR24166:SF48">
    <property type="entry name" value="PROTEIN VAPYRIN"/>
    <property type="match status" value="1"/>
</dbReference>
<evidence type="ECO:0000313" key="5">
    <source>
        <dbReference type="EMBL" id="TPX18053.1"/>
    </source>
</evidence>
<dbReference type="Pfam" id="PF12796">
    <property type="entry name" value="Ank_2"/>
    <property type="match status" value="3"/>
</dbReference>
<keyword evidence="6" id="KW-1185">Reference proteome</keyword>
<dbReference type="PROSITE" id="PS50088">
    <property type="entry name" value="ANK_REPEAT"/>
    <property type="match status" value="4"/>
</dbReference>
<keyword evidence="1" id="KW-0677">Repeat</keyword>
<evidence type="ECO:0000256" key="3">
    <source>
        <dbReference type="PROSITE-ProRule" id="PRU00023"/>
    </source>
</evidence>
<dbReference type="PROSITE" id="PS50297">
    <property type="entry name" value="ANK_REP_REGION"/>
    <property type="match status" value="4"/>
</dbReference>
<gene>
    <name evidence="5" type="ORF">E0L32_011872</name>
</gene>
<evidence type="ECO:0000256" key="1">
    <source>
        <dbReference type="ARBA" id="ARBA00022737"/>
    </source>
</evidence>
<evidence type="ECO:0000313" key="6">
    <source>
        <dbReference type="Proteomes" id="UP000319257"/>
    </source>
</evidence>